<dbReference type="Pfam" id="PF01546">
    <property type="entry name" value="Peptidase_M20"/>
    <property type="match status" value="1"/>
</dbReference>
<dbReference type="InterPro" id="IPR011650">
    <property type="entry name" value="Peptidase_M20_dimer"/>
</dbReference>
<dbReference type="Gene3D" id="3.40.630.10">
    <property type="entry name" value="Zn peptidases"/>
    <property type="match status" value="1"/>
</dbReference>
<evidence type="ECO:0000256" key="4">
    <source>
        <dbReference type="ARBA" id="ARBA00022833"/>
    </source>
</evidence>
<evidence type="ECO:0000313" key="6">
    <source>
        <dbReference type="EMBL" id="MFC5642229.1"/>
    </source>
</evidence>
<dbReference type="EMBL" id="JBHSOC010000018">
    <property type="protein sequence ID" value="MFC5642229.1"/>
    <property type="molecule type" value="Genomic_DNA"/>
</dbReference>
<evidence type="ECO:0000259" key="5">
    <source>
        <dbReference type="Pfam" id="PF07687"/>
    </source>
</evidence>
<organism evidence="6 7">
    <name type="scientific">Kitasatospora cinereorecta</name>
    <dbReference type="NCBI Taxonomy" id="285560"/>
    <lineage>
        <taxon>Bacteria</taxon>
        <taxon>Bacillati</taxon>
        <taxon>Actinomycetota</taxon>
        <taxon>Actinomycetes</taxon>
        <taxon>Kitasatosporales</taxon>
        <taxon>Streptomycetaceae</taxon>
        <taxon>Kitasatospora</taxon>
    </lineage>
</organism>
<dbReference type="InterPro" id="IPR017150">
    <property type="entry name" value="Pept_M20_glutamate_carboxypep"/>
</dbReference>
<feature type="domain" description="Peptidase M20 dimerisation" evidence="5">
    <location>
        <begin position="172"/>
        <end position="266"/>
    </location>
</feature>
<dbReference type="Gene3D" id="3.30.70.360">
    <property type="match status" value="1"/>
</dbReference>
<dbReference type="InterPro" id="IPR001261">
    <property type="entry name" value="ArgE/DapE_CS"/>
</dbReference>
<proteinExistence type="predicted"/>
<evidence type="ECO:0000256" key="3">
    <source>
        <dbReference type="ARBA" id="ARBA00022801"/>
    </source>
</evidence>
<comment type="caution">
    <text evidence="6">The sequence shown here is derived from an EMBL/GenBank/DDBJ whole genome shotgun (WGS) entry which is preliminary data.</text>
</comment>
<dbReference type="SUPFAM" id="SSF53187">
    <property type="entry name" value="Zn-dependent exopeptidases"/>
    <property type="match status" value="1"/>
</dbReference>
<sequence length="383" mass="38963">MTTHQAGPVNVDAMLEDLRTLVEVESPSRDIDALTASAQAVAGVIENRLGGRAELVEGDAGPHVRWSGGGEPRVLLLGHHDTVFPLGTLDRRPFAVEGGRATGPGVFDMLGGLVQAVHGVALLDDRSGVEILVTADEEVGSGTSRALIEERALACGAVLVFEGAAEGGAVKTGRKGCGTFEVTVTGRAAHAGLEPEAGINALVEAAHQVLDIAALARPEIGTTVVPTVASAGTGENVVPAGATVVVDVRVETADETERIESAFAALTPHLDGARIAVRGAVGRPPMPESASAELFATARQLLPGLEGRSVGGGSDGNFTAALGVPTLDGLGAVGGGAHADHEYLLVDAMAERAQLVAGLVRAIRTRVVSAQPLLGGHRDVRRG</sequence>
<protein>
    <submittedName>
        <fullName evidence="6">M20 family metallopeptidase</fullName>
    </submittedName>
</protein>
<keyword evidence="3" id="KW-0378">Hydrolase</keyword>
<evidence type="ECO:0000313" key="7">
    <source>
        <dbReference type="Proteomes" id="UP001596066"/>
    </source>
</evidence>
<dbReference type="PANTHER" id="PTHR43808:SF9">
    <property type="entry name" value="BLL0789 PROTEIN"/>
    <property type="match status" value="1"/>
</dbReference>
<comment type="cofactor">
    <cofactor evidence="1">
        <name>Zn(2+)</name>
        <dbReference type="ChEBI" id="CHEBI:29105"/>
    </cofactor>
</comment>
<keyword evidence="4" id="KW-0862">Zinc</keyword>
<name>A0ABW0VBL0_9ACTN</name>
<gene>
    <name evidence="6" type="ORF">ACFPZF_12830</name>
</gene>
<evidence type="ECO:0000256" key="1">
    <source>
        <dbReference type="ARBA" id="ARBA00001947"/>
    </source>
</evidence>
<dbReference type="InterPro" id="IPR036264">
    <property type="entry name" value="Bact_exopeptidase_dim_dom"/>
</dbReference>
<dbReference type="PIRSF" id="PIRSF037238">
    <property type="entry name" value="Carboxypeptidase_G2"/>
    <property type="match status" value="1"/>
</dbReference>
<keyword evidence="7" id="KW-1185">Reference proteome</keyword>
<accession>A0ABW0VBL0</accession>
<reference evidence="7" key="1">
    <citation type="journal article" date="2019" name="Int. J. Syst. Evol. Microbiol.">
        <title>The Global Catalogue of Microorganisms (GCM) 10K type strain sequencing project: providing services to taxonomists for standard genome sequencing and annotation.</title>
        <authorList>
            <consortium name="The Broad Institute Genomics Platform"/>
            <consortium name="The Broad Institute Genome Sequencing Center for Infectious Disease"/>
            <person name="Wu L."/>
            <person name="Ma J."/>
        </authorList>
    </citation>
    <scope>NUCLEOTIDE SEQUENCE [LARGE SCALE GENOMIC DNA]</scope>
    <source>
        <strain evidence="7">CGMCC 4.1622</strain>
    </source>
</reference>
<dbReference type="InterPro" id="IPR002933">
    <property type="entry name" value="Peptidase_M20"/>
</dbReference>
<dbReference type="Pfam" id="PF07687">
    <property type="entry name" value="M20_dimer"/>
    <property type="match status" value="1"/>
</dbReference>
<dbReference type="PANTHER" id="PTHR43808">
    <property type="entry name" value="ACETYLORNITHINE DEACETYLASE"/>
    <property type="match status" value="1"/>
</dbReference>
<dbReference type="CDD" id="cd03885">
    <property type="entry name" value="M20_CPDG2"/>
    <property type="match status" value="1"/>
</dbReference>
<dbReference type="PROSITE" id="PS00758">
    <property type="entry name" value="ARGE_DAPE_CPG2_1"/>
    <property type="match status" value="1"/>
</dbReference>
<dbReference type="RefSeq" id="WP_346143721.1">
    <property type="nucleotide sequence ID" value="NZ_BAAAUA010000014.1"/>
</dbReference>
<dbReference type="InterPro" id="IPR050072">
    <property type="entry name" value="Peptidase_M20A"/>
</dbReference>
<dbReference type="Proteomes" id="UP001596066">
    <property type="component" value="Unassembled WGS sequence"/>
</dbReference>
<keyword evidence="2" id="KW-0479">Metal-binding</keyword>
<evidence type="ECO:0000256" key="2">
    <source>
        <dbReference type="ARBA" id="ARBA00022723"/>
    </source>
</evidence>
<dbReference type="SUPFAM" id="SSF55031">
    <property type="entry name" value="Bacterial exopeptidase dimerisation domain"/>
    <property type="match status" value="1"/>
</dbReference>